<dbReference type="InterPro" id="IPR000182">
    <property type="entry name" value="GNAT_dom"/>
</dbReference>
<dbReference type="PANTHER" id="PTHR43877">
    <property type="entry name" value="AMINOALKYLPHOSPHONATE N-ACETYLTRANSFERASE-RELATED-RELATED"/>
    <property type="match status" value="1"/>
</dbReference>
<dbReference type="InterPro" id="IPR016181">
    <property type="entry name" value="Acyl_CoA_acyltransferase"/>
</dbReference>
<sequence length="158" mass="17562">MQLTIEREAPSSPAVRALIYCALEELGRRYGSNADDHSLSFDELELPTGAFFVARLDSHLAGGVALRKIGEPSERAAEVKRLWVRPDLRQAGVAQRLMIALEEFAPTLDVASIYLETGDKQPEAIKFYSRIGYERIAAFPDGVDHYPEGLKFLKVLAN</sequence>
<dbReference type="Pfam" id="PF00583">
    <property type="entry name" value="Acetyltransf_1"/>
    <property type="match status" value="1"/>
</dbReference>
<gene>
    <name evidence="4" type="ORF">UFOPK2958_00495</name>
</gene>
<feature type="domain" description="N-acetyltransferase" evidence="3">
    <location>
        <begin position="13"/>
        <end position="153"/>
    </location>
</feature>
<accession>A0A6J6WBD5</accession>
<keyword evidence="1" id="KW-0808">Transferase</keyword>
<evidence type="ECO:0000256" key="2">
    <source>
        <dbReference type="ARBA" id="ARBA00023315"/>
    </source>
</evidence>
<dbReference type="EMBL" id="CAFAAB010000040">
    <property type="protein sequence ID" value="CAB4780423.1"/>
    <property type="molecule type" value="Genomic_DNA"/>
</dbReference>
<dbReference type="AlphaFoldDB" id="A0A6J6WBD5"/>
<name>A0A6J6WBD5_9ZZZZ</name>
<evidence type="ECO:0000313" key="4">
    <source>
        <dbReference type="EMBL" id="CAB4780423.1"/>
    </source>
</evidence>
<reference evidence="4" key="1">
    <citation type="submission" date="2020-05" db="EMBL/GenBank/DDBJ databases">
        <authorList>
            <person name="Chiriac C."/>
            <person name="Salcher M."/>
            <person name="Ghai R."/>
            <person name="Kavagutti S V."/>
        </authorList>
    </citation>
    <scope>NUCLEOTIDE SEQUENCE</scope>
</reference>
<dbReference type="PROSITE" id="PS51186">
    <property type="entry name" value="GNAT"/>
    <property type="match status" value="1"/>
</dbReference>
<keyword evidence="2" id="KW-0012">Acyltransferase</keyword>
<evidence type="ECO:0000259" key="3">
    <source>
        <dbReference type="PROSITE" id="PS51186"/>
    </source>
</evidence>
<protein>
    <submittedName>
        <fullName evidence="4">Unannotated protein</fullName>
    </submittedName>
</protein>
<proteinExistence type="predicted"/>
<dbReference type="GO" id="GO:0016747">
    <property type="term" value="F:acyltransferase activity, transferring groups other than amino-acyl groups"/>
    <property type="evidence" value="ECO:0007669"/>
    <property type="project" value="InterPro"/>
</dbReference>
<dbReference type="PANTHER" id="PTHR43877:SF2">
    <property type="entry name" value="AMINOALKYLPHOSPHONATE N-ACETYLTRANSFERASE-RELATED"/>
    <property type="match status" value="1"/>
</dbReference>
<dbReference type="CDD" id="cd04301">
    <property type="entry name" value="NAT_SF"/>
    <property type="match status" value="1"/>
</dbReference>
<dbReference type="Gene3D" id="3.40.630.30">
    <property type="match status" value="1"/>
</dbReference>
<dbReference type="InterPro" id="IPR050832">
    <property type="entry name" value="Bact_Acetyltransf"/>
</dbReference>
<organism evidence="4">
    <name type="scientific">freshwater metagenome</name>
    <dbReference type="NCBI Taxonomy" id="449393"/>
    <lineage>
        <taxon>unclassified sequences</taxon>
        <taxon>metagenomes</taxon>
        <taxon>ecological metagenomes</taxon>
    </lineage>
</organism>
<evidence type="ECO:0000256" key="1">
    <source>
        <dbReference type="ARBA" id="ARBA00022679"/>
    </source>
</evidence>
<dbReference type="SUPFAM" id="SSF55729">
    <property type="entry name" value="Acyl-CoA N-acyltransferases (Nat)"/>
    <property type="match status" value="1"/>
</dbReference>